<sequence length="301" mass="32516">MSRVGLILLFLILSSLLFLTWRVPSSEILVSFRFPELLSALSFGSTLAVSGAVFQNTLRNPLAEPYTLGVASASALGAVLSLLINLRPELGAVLFSSLSVLIIWFAGKLFKNTFSILLFGVGINALFSALILFSYALIPSYTLTDAIYVTLGFITPPSLKVSLLLVLLSLLTLVLGLYFKREVELLPLGSEIAYFSGVDSEGALLKLLVLFSLPVAVFISLFGIVGFVGIVVPHLVRLLGFRVGKAFILLNYLLGGALLIFSQFLSREVLYPTLLPVGVVTALFGAPAFIYLLWRYSGARG</sequence>
<evidence type="ECO:0000256" key="6">
    <source>
        <dbReference type="ARBA" id="ARBA00022989"/>
    </source>
</evidence>
<proteinExistence type="inferred from homology"/>
<dbReference type="RefSeq" id="WP_121171255.1">
    <property type="nucleotide sequence ID" value="NZ_RBIE01000002.1"/>
</dbReference>
<feature type="transmembrane region" description="Helical" evidence="8">
    <location>
        <begin position="66"/>
        <end position="84"/>
    </location>
</feature>
<gene>
    <name evidence="9" type="ORF">C7457_1302</name>
</gene>
<keyword evidence="10" id="KW-1185">Reference proteome</keyword>
<evidence type="ECO:0000256" key="1">
    <source>
        <dbReference type="ARBA" id="ARBA00004651"/>
    </source>
</evidence>
<dbReference type="Proteomes" id="UP000280881">
    <property type="component" value="Unassembled WGS sequence"/>
</dbReference>
<keyword evidence="7 8" id="KW-0472">Membrane</keyword>
<accession>A0A420W6Z0</accession>
<comment type="similarity">
    <text evidence="2">Belongs to the binding-protein-dependent transport system permease family. FecCD subfamily.</text>
</comment>
<comment type="subcellular location">
    <subcellularLocation>
        <location evidence="1">Cell membrane</location>
        <topology evidence="1">Multi-pass membrane protein</topology>
    </subcellularLocation>
</comment>
<keyword evidence="4" id="KW-1003">Cell membrane</keyword>
<dbReference type="AlphaFoldDB" id="A0A420W6Z0"/>
<dbReference type="Pfam" id="PF01032">
    <property type="entry name" value="FecCD"/>
    <property type="match status" value="1"/>
</dbReference>
<feature type="transmembrane region" description="Helical" evidence="8">
    <location>
        <begin position="215"/>
        <end position="236"/>
    </location>
</feature>
<protein>
    <submittedName>
        <fullName evidence="9">Iron complex transport system permease protein</fullName>
    </submittedName>
</protein>
<keyword evidence="6 8" id="KW-1133">Transmembrane helix</keyword>
<comment type="caution">
    <text evidence="9">The sequence shown here is derived from an EMBL/GenBank/DDBJ whole genome shotgun (WGS) entry which is preliminary data.</text>
</comment>
<feature type="transmembrane region" description="Helical" evidence="8">
    <location>
        <begin position="158"/>
        <end position="179"/>
    </location>
</feature>
<dbReference type="PANTHER" id="PTHR30472">
    <property type="entry name" value="FERRIC ENTEROBACTIN TRANSPORT SYSTEM PERMEASE PROTEIN"/>
    <property type="match status" value="1"/>
</dbReference>
<feature type="transmembrane region" description="Helical" evidence="8">
    <location>
        <begin position="271"/>
        <end position="294"/>
    </location>
</feature>
<name>A0A420W6Z0_9BACT</name>
<evidence type="ECO:0000256" key="8">
    <source>
        <dbReference type="SAM" id="Phobius"/>
    </source>
</evidence>
<dbReference type="OrthoDB" id="9811721at2"/>
<evidence type="ECO:0000313" key="9">
    <source>
        <dbReference type="EMBL" id="RKQ61849.1"/>
    </source>
</evidence>
<evidence type="ECO:0000256" key="5">
    <source>
        <dbReference type="ARBA" id="ARBA00022692"/>
    </source>
</evidence>
<keyword evidence="5 8" id="KW-0812">Transmembrane</keyword>
<evidence type="ECO:0000256" key="7">
    <source>
        <dbReference type="ARBA" id="ARBA00023136"/>
    </source>
</evidence>
<dbReference type="GO" id="GO:0022857">
    <property type="term" value="F:transmembrane transporter activity"/>
    <property type="evidence" value="ECO:0007669"/>
    <property type="project" value="InterPro"/>
</dbReference>
<evidence type="ECO:0000313" key="10">
    <source>
        <dbReference type="Proteomes" id="UP000280881"/>
    </source>
</evidence>
<keyword evidence="3" id="KW-0813">Transport</keyword>
<evidence type="ECO:0000256" key="3">
    <source>
        <dbReference type="ARBA" id="ARBA00022448"/>
    </source>
</evidence>
<dbReference type="EMBL" id="RBIE01000002">
    <property type="protein sequence ID" value="RKQ61849.1"/>
    <property type="molecule type" value="Genomic_DNA"/>
</dbReference>
<dbReference type="Gene3D" id="1.10.3470.10">
    <property type="entry name" value="ABC transporter involved in vitamin B12 uptake, BtuC"/>
    <property type="match status" value="1"/>
</dbReference>
<dbReference type="GO" id="GO:0005886">
    <property type="term" value="C:plasma membrane"/>
    <property type="evidence" value="ECO:0007669"/>
    <property type="project" value="UniProtKB-SubCell"/>
</dbReference>
<organism evidence="9 10">
    <name type="scientific">Thermovibrio guaymasensis</name>
    <dbReference type="NCBI Taxonomy" id="240167"/>
    <lineage>
        <taxon>Bacteria</taxon>
        <taxon>Pseudomonadati</taxon>
        <taxon>Aquificota</taxon>
        <taxon>Aquificia</taxon>
        <taxon>Desulfurobacteriales</taxon>
        <taxon>Desulfurobacteriaceae</taxon>
        <taxon>Thermovibrio</taxon>
    </lineage>
</organism>
<dbReference type="InterPro" id="IPR000522">
    <property type="entry name" value="ABC_transptr_permease_BtuC"/>
</dbReference>
<reference evidence="9 10" key="1">
    <citation type="submission" date="2018-10" db="EMBL/GenBank/DDBJ databases">
        <title>Genomic Encyclopedia of Type Strains, Phase IV (KMG-IV): sequencing the most valuable type-strain genomes for metagenomic binning, comparative biology and taxonomic classification.</title>
        <authorList>
            <person name="Goeker M."/>
        </authorList>
    </citation>
    <scope>NUCLEOTIDE SEQUENCE [LARGE SCALE GENOMIC DNA]</scope>
    <source>
        <strain evidence="9 10">DSM 15521</strain>
    </source>
</reference>
<feature type="transmembrane region" description="Helical" evidence="8">
    <location>
        <begin position="90"/>
        <end position="107"/>
    </location>
</feature>
<feature type="transmembrane region" description="Helical" evidence="8">
    <location>
        <begin position="114"/>
        <end position="138"/>
    </location>
</feature>
<evidence type="ECO:0000256" key="4">
    <source>
        <dbReference type="ARBA" id="ARBA00022475"/>
    </source>
</evidence>
<evidence type="ECO:0000256" key="2">
    <source>
        <dbReference type="ARBA" id="ARBA00007935"/>
    </source>
</evidence>
<dbReference type="InterPro" id="IPR037294">
    <property type="entry name" value="ABC_BtuC-like"/>
</dbReference>
<feature type="transmembrane region" description="Helical" evidence="8">
    <location>
        <begin position="248"/>
        <end position="265"/>
    </location>
</feature>
<dbReference type="SUPFAM" id="SSF81345">
    <property type="entry name" value="ABC transporter involved in vitamin B12 uptake, BtuC"/>
    <property type="match status" value="1"/>
</dbReference>
<dbReference type="PANTHER" id="PTHR30472:SF25">
    <property type="entry name" value="ABC TRANSPORTER PERMEASE PROTEIN MJ0876-RELATED"/>
    <property type="match status" value="1"/>
</dbReference>